<evidence type="ECO:0000256" key="2">
    <source>
        <dbReference type="ARBA" id="ARBA00022801"/>
    </source>
</evidence>
<dbReference type="GO" id="GO:0005524">
    <property type="term" value="F:ATP binding"/>
    <property type="evidence" value="ECO:0007669"/>
    <property type="project" value="UniProtKB-KW"/>
</dbReference>
<reference evidence="6" key="1">
    <citation type="submission" date="2016-10" db="EMBL/GenBank/DDBJ databases">
        <authorList>
            <person name="Varghese N."/>
            <person name="Submissions S."/>
        </authorList>
    </citation>
    <scope>NUCLEOTIDE SEQUENCE [LARGE SCALE GENOMIC DNA]</scope>
    <source>
        <strain evidence="6">CGMCC 1.10784</strain>
    </source>
</reference>
<dbReference type="GO" id="GO:0016787">
    <property type="term" value="F:hydrolase activity"/>
    <property type="evidence" value="ECO:0007669"/>
    <property type="project" value="UniProtKB-KW"/>
</dbReference>
<gene>
    <name evidence="5" type="ORF">SAMN05216378_3204</name>
</gene>
<dbReference type="SMART" id="SM00797">
    <property type="entry name" value="AHS2"/>
    <property type="match status" value="1"/>
</dbReference>
<feature type="domain" description="Carboxyltransferase" evidence="4">
    <location>
        <begin position="32"/>
        <end position="349"/>
    </location>
</feature>
<dbReference type="InterPro" id="IPR003778">
    <property type="entry name" value="CT_A_B"/>
</dbReference>
<keyword evidence="3" id="KW-0067">ATP-binding</keyword>
<dbReference type="PANTHER" id="PTHR43309">
    <property type="entry name" value="5-OXOPROLINASE SUBUNIT C"/>
    <property type="match status" value="1"/>
</dbReference>
<evidence type="ECO:0000313" key="5">
    <source>
        <dbReference type="EMBL" id="SFE46288.1"/>
    </source>
</evidence>
<dbReference type="PANTHER" id="PTHR43309:SF4">
    <property type="entry name" value="CARBOXYLTRANSFERASE DOMAIN-CONTAINING PROTEIN"/>
    <property type="match status" value="1"/>
</dbReference>
<dbReference type="Pfam" id="PF02626">
    <property type="entry name" value="CT_A_B"/>
    <property type="match status" value="1"/>
</dbReference>
<keyword evidence="6" id="KW-1185">Reference proteome</keyword>
<dbReference type="InterPro" id="IPR029000">
    <property type="entry name" value="Cyclophilin-like_dom_sf"/>
</dbReference>
<name>A0A1I2ARV1_9BACL</name>
<dbReference type="Gene3D" id="2.40.100.10">
    <property type="entry name" value="Cyclophilin-like"/>
    <property type="match status" value="1"/>
</dbReference>
<evidence type="ECO:0000259" key="4">
    <source>
        <dbReference type="SMART" id="SM00797"/>
    </source>
</evidence>
<accession>A0A1I2ARV1</accession>
<dbReference type="SUPFAM" id="SSF50891">
    <property type="entry name" value="Cyclophilin-like"/>
    <property type="match status" value="1"/>
</dbReference>
<proteinExistence type="predicted"/>
<evidence type="ECO:0000256" key="1">
    <source>
        <dbReference type="ARBA" id="ARBA00022741"/>
    </source>
</evidence>
<dbReference type="AlphaFoldDB" id="A0A1I2ARV1"/>
<evidence type="ECO:0000256" key="3">
    <source>
        <dbReference type="ARBA" id="ARBA00022840"/>
    </source>
</evidence>
<dbReference type="STRING" id="1045775.SAMN05216378_3204"/>
<protein>
    <submittedName>
        <fullName evidence="5">Antagonist of KipI</fullName>
    </submittedName>
</protein>
<evidence type="ECO:0000313" key="6">
    <source>
        <dbReference type="Proteomes" id="UP000198855"/>
    </source>
</evidence>
<organism evidence="5 6">
    <name type="scientific">Paenibacillus catalpae</name>
    <dbReference type="NCBI Taxonomy" id="1045775"/>
    <lineage>
        <taxon>Bacteria</taxon>
        <taxon>Bacillati</taxon>
        <taxon>Bacillota</taxon>
        <taxon>Bacilli</taxon>
        <taxon>Bacillales</taxon>
        <taxon>Paenibacillaceae</taxon>
        <taxon>Paenibacillus</taxon>
    </lineage>
</organism>
<dbReference type="RefSeq" id="WP_245773030.1">
    <property type="nucleotide sequence ID" value="NZ_FOMT01000003.1"/>
</dbReference>
<dbReference type="Proteomes" id="UP000198855">
    <property type="component" value="Unassembled WGS sequence"/>
</dbReference>
<dbReference type="InterPro" id="IPR052708">
    <property type="entry name" value="PxpC"/>
</dbReference>
<sequence length="362" mass="37636">MGIQTVSAHGMKVVKAGLLTTVQDLGRIGYRSSGISTGGAMDRYALRMANLLVGNEEGAAGLEITLVGPELEVETDLLIAVCGAYLEPTIDGEELPMWRPVFVPRGAVLRFGGAISGCRAYIAAAGGFGVPRELGSRSTDVRAALGGLAGRRLAAGDALPCGAGQGAAAPFQWAAAWATALSRQGKAAAATAPEAAGRRLPWAAAPWFAPPGAYGGGDGEDGIVLRAMPGSEYGQFSEAAREALFRERYAVAPASDRMGCRLTGTPLIRQSRAELLSHGVTPGAVQVPPGGGPIILAADCQTTGGYPKIAHVATVDMPLLAQAKPGDAIRFQLVTLDEAQRLDRRRELDIRYLVAAIRSRQP</sequence>
<keyword evidence="2" id="KW-0378">Hydrolase</keyword>
<dbReference type="EMBL" id="FOMT01000003">
    <property type="protein sequence ID" value="SFE46288.1"/>
    <property type="molecule type" value="Genomic_DNA"/>
</dbReference>
<keyword evidence="1" id="KW-0547">Nucleotide-binding</keyword>